<evidence type="ECO:0000313" key="1">
    <source>
        <dbReference type="EMBL" id="CAD6197367.1"/>
    </source>
</evidence>
<accession>A0A8S1HPR7</accession>
<gene>
    <name evidence="1" type="ORF">CAUJ_LOCUS13276</name>
</gene>
<dbReference type="Proteomes" id="UP000835052">
    <property type="component" value="Unassembled WGS sequence"/>
</dbReference>
<organism evidence="1 2">
    <name type="scientific">Caenorhabditis auriculariae</name>
    <dbReference type="NCBI Taxonomy" id="2777116"/>
    <lineage>
        <taxon>Eukaryota</taxon>
        <taxon>Metazoa</taxon>
        <taxon>Ecdysozoa</taxon>
        <taxon>Nematoda</taxon>
        <taxon>Chromadorea</taxon>
        <taxon>Rhabditida</taxon>
        <taxon>Rhabditina</taxon>
        <taxon>Rhabditomorpha</taxon>
        <taxon>Rhabditoidea</taxon>
        <taxon>Rhabditidae</taxon>
        <taxon>Peloderinae</taxon>
        <taxon>Caenorhabditis</taxon>
    </lineage>
</organism>
<protein>
    <submittedName>
        <fullName evidence="1">Uncharacterized protein</fullName>
    </submittedName>
</protein>
<sequence>MVPEVVGDRIGEAEGKDSGELDEVVLVAGAILITWMLPLYRRLEGVHKAILWIPASALSNKPAANYGRG</sequence>
<evidence type="ECO:0000313" key="2">
    <source>
        <dbReference type="Proteomes" id="UP000835052"/>
    </source>
</evidence>
<dbReference type="AlphaFoldDB" id="A0A8S1HPR7"/>
<keyword evidence="2" id="KW-1185">Reference proteome</keyword>
<name>A0A8S1HPR7_9PELO</name>
<reference evidence="1" key="1">
    <citation type="submission" date="2020-10" db="EMBL/GenBank/DDBJ databases">
        <authorList>
            <person name="Kikuchi T."/>
        </authorList>
    </citation>
    <scope>NUCLEOTIDE SEQUENCE</scope>
    <source>
        <strain evidence="1">NKZ352</strain>
    </source>
</reference>
<comment type="caution">
    <text evidence="1">The sequence shown here is derived from an EMBL/GenBank/DDBJ whole genome shotgun (WGS) entry which is preliminary data.</text>
</comment>
<proteinExistence type="predicted"/>
<dbReference type="EMBL" id="CAJGYM010000092">
    <property type="protein sequence ID" value="CAD6197367.1"/>
    <property type="molecule type" value="Genomic_DNA"/>
</dbReference>